<gene>
    <name evidence="3" type="ORF">SEPMUDRAFT_151845</name>
</gene>
<dbReference type="InterPro" id="IPR018556">
    <property type="entry name" value="SPIN90/Ldb17_LRD"/>
</dbReference>
<protein>
    <recommendedName>
        <fullName evidence="2">SPIN90/Ldb17 leucine-rich domain-containing protein</fullName>
    </recommendedName>
</protein>
<dbReference type="GO" id="GO:0051666">
    <property type="term" value="P:actin cortical patch localization"/>
    <property type="evidence" value="ECO:0007669"/>
    <property type="project" value="TreeGrafter"/>
</dbReference>
<dbReference type="STRING" id="692275.M3CZ73"/>
<dbReference type="OrthoDB" id="445362at2759"/>
<accession>M3CZ73</accession>
<evidence type="ECO:0000313" key="3">
    <source>
        <dbReference type="EMBL" id="EMF08956.1"/>
    </source>
</evidence>
<dbReference type="EMBL" id="KB456270">
    <property type="protein sequence ID" value="EMF08956.1"/>
    <property type="molecule type" value="Genomic_DNA"/>
</dbReference>
<evidence type="ECO:0000259" key="2">
    <source>
        <dbReference type="Pfam" id="PF09431"/>
    </source>
</evidence>
<dbReference type="PANTHER" id="PTHR13357">
    <property type="entry name" value="SH3 ADAPTER PROTEIN SPIN90 NCK INTERACTING PROTEIN WITH SH3 DOMAIN"/>
    <property type="match status" value="1"/>
</dbReference>
<dbReference type="GO" id="GO:0000147">
    <property type="term" value="P:actin cortical patch assembly"/>
    <property type="evidence" value="ECO:0007669"/>
    <property type="project" value="TreeGrafter"/>
</dbReference>
<dbReference type="AlphaFoldDB" id="M3CZ73"/>
<dbReference type="Proteomes" id="UP000016931">
    <property type="component" value="Unassembled WGS sequence"/>
</dbReference>
<dbReference type="HOGENOM" id="CLU_017272_0_1_1"/>
<dbReference type="GeneID" id="27904213"/>
<dbReference type="PANTHER" id="PTHR13357:SF1">
    <property type="entry name" value="NCK-INTERACTING PROTEIN WITH SH3 DOMAIN"/>
    <property type="match status" value="1"/>
</dbReference>
<proteinExistence type="predicted"/>
<dbReference type="OMA" id="ERMCEII"/>
<dbReference type="GO" id="GO:0071933">
    <property type="term" value="F:Arp2/3 complex binding"/>
    <property type="evidence" value="ECO:0007669"/>
    <property type="project" value="TreeGrafter"/>
</dbReference>
<dbReference type="GO" id="GO:0030479">
    <property type="term" value="C:actin cortical patch"/>
    <property type="evidence" value="ECO:0007669"/>
    <property type="project" value="TreeGrafter"/>
</dbReference>
<dbReference type="Pfam" id="PF09431">
    <property type="entry name" value="SPIN90_LRD"/>
    <property type="match status" value="1"/>
</dbReference>
<dbReference type="GO" id="GO:0006897">
    <property type="term" value="P:endocytosis"/>
    <property type="evidence" value="ECO:0007669"/>
    <property type="project" value="TreeGrafter"/>
</dbReference>
<dbReference type="InterPro" id="IPR030125">
    <property type="entry name" value="SPIN90/Ldb17"/>
</dbReference>
<sequence length="587" mass="65434">MSDQSSPELAVESEAQFWTELDDIISPDLTTSTASLATSDVTAESPTGSLSSSIFEDHGHIDDALRRYLAFASRHLRDYLPSEYDVARCCWKLLDAELFKRNGAYVRRQILYCLLQEEDTSTLHLAAAVLLFDGRANESTFELMQAEGTFQRLLDLIREKRDDDDVGLHRLLLELLFEMSRIQKLSRDDLTAVDDAFILHLFQLIEELSSDANDPYHYPIIRVLLALNEQYMCQANAPKSPGSADIGVTNRILKLLSFHGPSYRTFGENLILLLNRETELGPQLLILKLLYLLFTTPSTYEYFYTNDLNVLVDVIIRNLLDLDESHDSDLAPDRDGQRALRHTYLRVLCPLLKNSQLAHEGQNYKRLEVRRLLYLLIDRTSAHFAPVDETVIRLVIRIKQIDWIREEGDEMEAAIEEKLAAVSVAYGVTAQNGSSSGNSGDEVVAKKLLGMSLSEAGESSLSVSVSDVTAKVVKAKPSVPIPRRMRKTSKVAANGGPGGSPATTQAAVVKDGLEERLLEVSHAPRDTTQAVMIEPETQRRPKLPPAPPKSKYGRKVIADTLKPNAASVQIPMRNDSRSPFADENAAT</sequence>
<dbReference type="eggNOG" id="KOG4035">
    <property type="taxonomic scope" value="Eukaryota"/>
</dbReference>
<evidence type="ECO:0000313" key="4">
    <source>
        <dbReference type="Proteomes" id="UP000016931"/>
    </source>
</evidence>
<name>M3CZ73_SPHMS</name>
<feature type="region of interest" description="Disordered" evidence="1">
    <location>
        <begin position="525"/>
        <end position="587"/>
    </location>
</feature>
<organism evidence="3 4">
    <name type="scientific">Sphaerulina musiva (strain SO2202)</name>
    <name type="common">Poplar stem canker fungus</name>
    <name type="synonym">Septoria musiva</name>
    <dbReference type="NCBI Taxonomy" id="692275"/>
    <lineage>
        <taxon>Eukaryota</taxon>
        <taxon>Fungi</taxon>
        <taxon>Dikarya</taxon>
        <taxon>Ascomycota</taxon>
        <taxon>Pezizomycotina</taxon>
        <taxon>Dothideomycetes</taxon>
        <taxon>Dothideomycetidae</taxon>
        <taxon>Mycosphaerellales</taxon>
        <taxon>Mycosphaerellaceae</taxon>
        <taxon>Sphaerulina</taxon>
    </lineage>
</organism>
<evidence type="ECO:0000256" key="1">
    <source>
        <dbReference type="SAM" id="MobiDB-lite"/>
    </source>
</evidence>
<feature type="domain" description="SPIN90/Ldb17 leucine-rich" evidence="2">
    <location>
        <begin position="214"/>
        <end position="367"/>
    </location>
</feature>
<reference evidence="3 4" key="1">
    <citation type="journal article" date="2012" name="PLoS Pathog.">
        <title>Diverse lifestyles and strategies of plant pathogenesis encoded in the genomes of eighteen Dothideomycetes fungi.</title>
        <authorList>
            <person name="Ohm R.A."/>
            <person name="Feau N."/>
            <person name="Henrissat B."/>
            <person name="Schoch C.L."/>
            <person name="Horwitz B.A."/>
            <person name="Barry K.W."/>
            <person name="Condon B.J."/>
            <person name="Copeland A.C."/>
            <person name="Dhillon B."/>
            <person name="Glaser F."/>
            <person name="Hesse C.N."/>
            <person name="Kosti I."/>
            <person name="LaButti K."/>
            <person name="Lindquist E.A."/>
            <person name="Lucas S."/>
            <person name="Salamov A.A."/>
            <person name="Bradshaw R.E."/>
            <person name="Ciuffetti L."/>
            <person name="Hamelin R.C."/>
            <person name="Kema G.H.J."/>
            <person name="Lawrence C."/>
            <person name="Scott J.A."/>
            <person name="Spatafora J.W."/>
            <person name="Turgeon B.G."/>
            <person name="de Wit P.J.G.M."/>
            <person name="Zhong S."/>
            <person name="Goodwin S.B."/>
            <person name="Grigoriev I.V."/>
        </authorList>
    </citation>
    <scope>NUCLEOTIDE SEQUENCE [LARGE SCALE GENOMIC DNA]</scope>
    <source>
        <strain evidence="3 4">SO2202</strain>
    </source>
</reference>
<dbReference type="RefSeq" id="XP_016757077.1">
    <property type="nucleotide sequence ID" value="XM_016907076.1"/>
</dbReference>
<keyword evidence="4" id="KW-1185">Reference proteome</keyword>